<dbReference type="EMBL" id="WTYE01000001">
    <property type="protein sequence ID" value="MXP34058.1"/>
    <property type="molecule type" value="Genomic_DNA"/>
</dbReference>
<comment type="caution">
    <text evidence="2">The sequence shown here is derived from an EMBL/GenBank/DDBJ whole genome shotgun (WGS) entry which is preliminary data.</text>
</comment>
<organism evidence="2 3">
    <name type="scientific">Parerythrobacter jejuensis</name>
    <dbReference type="NCBI Taxonomy" id="795812"/>
    <lineage>
        <taxon>Bacteria</taxon>
        <taxon>Pseudomonadati</taxon>
        <taxon>Pseudomonadota</taxon>
        <taxon>Alphaproteobacteria</taxon>
        <taxon>Sphingomonadales</taxon>
        <taxon>Erythrobacteraceae</taxon>
        <taxon>Parerythrobacter</taxon>
    </lineage>
</organism>
<accession>A0A845B514</accession>
<dbReference type="EMBL" id="WTYE01000001">
    <property type="protein sequence ID" value="MXP31298.1"/>
    <property type="molecule type" value="Genomic_DNA"/>
</dbReference>
<dbReference type="OrthoDB" id="7582310at2"/>
<dbReference type="AlphaFoldDB" id="A0A845B514"/>
<sequence length="115" mass="12017">MLLQASPLAPVTAPAPTPASALSLEQQTALRCSAAFSIVAARQRAGDAKAGAYPPLATRGREFFVRSSAQLIDQTGLSREAIAQKLRAEAILLNQADRLDSAMPGCLLLLETSGL</sequence>
<reference evidence="2 3" key="1">
    <citation type="submission" date="2019-12" db="EMBL/GenBank/DDBJ databases">
        <title>Genomic-based taxomic classification of the family Erythrobacteraceae.</title>
        <authorList>
            <person name="Xu L."/>
        </authorList>
    </citation>
    <scope>NUCLEOTIDE SEQUENCE [LARGE SCALE GENOMIC DNA]</scope>
    <source>
        <strain evidence="2 3">JCM 16677</strain>
    </source>
</reference>
<proteinExistence type="predicted"/>
<gene>
    <name evidence="1" type="ORF">GRI94_05600</name>
    <name evidence="2" type="ORF">GRI94_19690</name>
</gene>
<evidence type="ECO:0000313" key="3">
    <source>
        <dbReference type="Proteomes" id="UP000446786"/>
    </source>
</evidence>
<evidence type="ECO:0000313" key="1">
    <source>
        <dbReference type="EMBL" id="MXP31298.1"/>
    </source>
</evidence>
<keyword evidence="3" id="KW-1185">Reference proteome</keyword>
<protein>
    <submittedName>
        <fullName evidence="2">Uncharacterized protein</fullName>
    </submittedName>
</protein>
<name>A0A845B514_9SPHN</name>
<evidence type="ECO:0000313" key="2">
    <source>
        <dbReference type="EMBL" id="MXP34058.1"/>
    </source>
</evidence>
<dbReference type="Proteomes" id="UP000446786">
    <property type="component" value="Unassembled WGS sequence"/>
</dbReference>